<evidence type="ECO:0000256" key="1">
    <source>
        <dbReference type="ARBA" id="ARBA00004479"/>
    </source>
</evidence>
<reference evidence="14 15" key="3">
    <citation type="journal article" date="2010" name="BMC Genomics">
        <title>Transcriptome sequencing and comparative analysis of cucumber flowers with different sex types.</title>
        <authorList>
            <person name="Guo S."/>
            <person name="Zheng Y."/>
            <person name="Joung J.G."/>
            <person name="Liu S."/>
            <person name="Zhang Z."/>
            <person name="Crasta O.R."/>
            <person name="Sobral B.W."/>
            <person name="Xu Y."/>
            <person name="Huang S."/>
            <person name="Fei Z."/>
        </authorList>
    </citation>
    <scope>NUCLEOTIDE SEQUENCE [LARGE SCALE GENOMIC DNA]</scope>
    <source>
        <strain evidence="15">cv. 9930</strain>
    </source>
</reference>
<proteinExistence type="predicted"/>
<evidence type="ECO:0000256" key="12">
    <source>
        <dbReference type="SAM" id="MobiDB-lite"/>
    </source>
</evidence>
<dbReference type="PROSITE" id="PS51485">
    <property type="entry name" value="PHYTOCYANIN"/>
    <property type="match status" value="1"/>
</dbReference>
<keyword evidence="2" id="KW-0813">Transport</keyword>
<evidence type="ECO:0000256" key="8">
    <source>
        <dbReference type="ARBA" id="ARBA00023008"/>
    </source>
</evidence>
<dbReference type="InterPro" id="IPR039391">
    <property type="entry name" value="Phytocyanin-like"/>
</dbReference>
<feature type="domain" description="Phytocyanin" evidence="13">
    <location>
        <begin position="49"/>
        <end position="148"/>
    </location>
</feature>
<evidence type="ECO:0000313" key="15">
    <source>
        <dbReference type="Proteomes" id="UP000029981"/>
    </source>
</evidence>
<dbReference type="SUPFAM" id="SSF49503">
    <property type="entry name" value="Cupredoxins"/>
    <property type="match status" value="1"/>
</dbReference>
<evidence type="ECO:0000256" key="2">
    <source>
        <dbReference type="ARBA" id="ARBA00022448"/>
    </source>
</evidence>
<feature type="compositionally biased region" description="Pro residues" evidence="12">
    <location>
        <begin position="232"/>
        <end position="241"/>
    </location>
</feature>
<keyword evidence="10" id="KW-1015">Disulfide bond</keyword>
<evidence type="ECO:0000256" key="3">
    <source>
        <dbReference type="ARBA" id="ARBA00022692"/>
    </source>
</evidence>
<keyword evidence="3" id="KW-0812">Transmembrane</keyword>
<dbReference type="GO" id="GO:0009055">
    <property type="term" value="F:electron transfer activity"/>
    <property type="evidence" value="ECO:0007669"/>
    <property type="project" value="InterPro"/>
</dbReference>
<dbReference type="InterPro" id="IPR003245">
    <property type="entry name" value="Phytocyanin_dom"/>
</dbReference>
<dbReference type="Gene3D" id="2.60.40.420">
    <property type="entry name" value="Cupredoxins - blue copper proteins"/>
    <property type="match status" value="1"/>
</dbReference>
<keyword evidence="7" id="KW-1133">Transmembrane helix</keyword>
<evidence type="ECO:0000256" key="6">
    <source>
        <dbReference type="ARBA" id="ARBA00022982"/>
    </source>
</evidence>
<reference evidence="14 15" key="4">
    <citation type="journal article" date="2011" name="BMC Genomics">
        <title>RNA-Seq improves annotation of protein-coding genes in the cucumber genome.</title>
        <authorList>
            <person name="Li Z."/>
            <person name="Zhang Z."/>
            <person name="Yan P."/>
            <person name="Huang S."/>
            <person name="Fei Z."/>
            <person name="Lin K."/>
        </authorList>
    </citation>
    <scope>NUCLEOTIDE SEQUENCE [LARGE SCALE GENOMIC DNA]</scope>
    <source>
        <strain evidence="15">cv. 9930</strain>
    </source>
</reference>
<dbReference type="OMA" id="ATPYEPW"/>
<evidence type="ECO:0000256" key="9">
    <source>
        <dbReference type="ARBA" id="ARBA00023136"/>
    </source>
</evidence>
<dbReference type="InterPro" id="IPR008972">
    <property type="entry name" value="Cupredoxin"/>
</dbReference>
<keyword evidence="4" id="KW-0479">Metal-binding</keyword>
<evidence type="ECO:0000256" key="10">
    <source>
        <dbReference type="ARBA" id="ARBA00023157"/>
    </source>
</evidence>
<dbReference type="PANTHER" id="PTHR33021">
    <property type="entry name" value="BLUE COPPER PROTEIN"/>
    <property type="match status" value="1"/>
</dbReference>
<gene>
    <name evidence="14" type="ORF">Csa_5G157360</name>
</gene>
<evidence type="ECO:0000313" key="14">
    <source>
        <dbReference type="EMBL" id="KGN50177.1"/>
    </source>
</evidence>
<dbReference type="CDD" id="cd04216">
    <property type="entry name" value="Phytocyanin"/>
    <property type="match status" value="1"/>
</dbReference>
<keyword evidence="15" id="KW-1185">Reference proteome</keyword>
<keyword evidence="6" id="KW-0249">Electron transport</keyword>
<feature type="compositionally biased region" description="Pro residues" evidence="12">
    <location>
        <begin position="155"/>
        <end position="181"/>
    </location>
</feature>
<dbReference type="PANTHER" id="PTHR33021:SF350">
    <property type="entry name" value="UCLACYANIN-2"/>
    <property type="match status" value="1"/>
</dbReference>
<dbReference type="FunFam" id="2.60.40.420:FF:000067">
    <property type="entry name" value="Cupredoxin superfamily protein"/>
    <property type="match status" value="1"/>
</dbReference>
<feature type="compositionally biased region" description="Pro residues" evidence="12">
    <location>
        <begin position="189"/>
        <end position="199"/>
    </location>
</feature>
<keyword evidence="8" id="KW-0186">Copper</keyword>
<comment type="subcellular location">
    <subcellularLocation>
        <location evidence="1">Membrane</location>
        <topology evidence="1">Single-pass type I membrane protein</topology>
    </subcellularLocation>
</comment>
<dbReference type="Gramene" id="KGN50177">
    <property type="protein sequence ID" value="KGN50177"/>
    <property type="gene ID" value="Csa_5G157360"/>
</dbReference>
<dbReference type="OrthoDB" id="687943at2759"/>
<organism evidence="14 15">
    <name type="scientific">Cucumis sativus</name>
    <name type="common">Cucumber</name>
    <dbReference type="NCBI Taxonomy" id="3659"/>
    <lineage>
        <taxon>Eukaryota</taxon>
        <taxon>Viridiplantae</taxon>
        <taxon>Streptophyta</taxon>
        <taxon>Embryophyta</taxon>
        <taxon>Tracheophyta</taxon>
        <taxon>Spermatophyta</taxon>
        <taxon>Magnoliopsida</taxon>
        <taxon>eudicotyledons</taxon>
        <taxon>Gunneridae</taxon>
        <taxon>Pentapetalae</taxon>
        <taxon>rosids</taxon>
        <taxon>fabids</taxon>
        <taxon>Cucurbitales</taxon>
        <taxon>Cucurbitaceae</taxon>
        <taxon>Benincaseae</taxon>
        <taxon>Cucumis</taxon>
    </lineage>
</organism>
<dbReference type="Pfam" id="PF02298">
    <property type="entry name" value="Cu_bind_like"/>
    <property type="match status" value="1"/>
</dbReference>
<evidence type="ECO:0000256" key="7">
    <source>
        <dbReference type="ARBA" id="ARBA00022989"/>
    </source>
</evidence>
<evidence type="ECO:0000259" key="13">
    <source>
        <dbReference type="PROSITE" id="PS51485"/>
    </source>
</evidence>
<dbReference type="PRINTS" id="PR01217">
    <property type="entry name" value="PRICHEXTENSN"/>
</dbReference>
<dbReference type="Proteomes" id="UP000029981">
    <property type="component" value="Chromosome 5"/>
</dbReference>
<dbReference type="AlphaFoldDB" id="A0A0A0KP33"/>
<name>A0A0A0KP33_CUCSA</name>
<dbReference type="GO" id="GO:0005886">
    <property type="term" value="C:plasma membrane"/>
    <property type="evidence" value="ECO:0000318"/>
    <property type="project" value="GO_Central"/>
</dbReference>
<dbReference type="GO" id="GO:0009610">
    <property type="term" value="P:response to symbiotic fungus"/>
    <property type="evidence" value="ECO:0007669"/>
    <property type="project" value="UniProtKB-ARBA"/>
</dbReference>
<reference evidence="14 15" key="2">
    <citation type="journal article" date="2009" name="PLoS ONE">
        <title>An integrated genetic and cytogenetic map of the cucumber genome.</title>
        <authorList>
            <person name="Ren Y."/>
            <person name="Zhang Z."/>
            <person name="Liu J."/>
            <person name="Staub J.E."/>
            <person name="Han Y."/>
            <person name="Cheng Z."/>
            <person name="Li X."/>
            <person name="Lu J."/>
            <person name="Miao H."/>
            <person name="Kang H."/>
            <person name="Xie B."/>
            <person name="Gu X."/>
            <person name="Wang X."/>
            <person name="Du Y."/>
            <person name="Jin W."/>
            <person name="Huang S."/>
        </authorList>
    </citation>
    <scope>NUCLEOTIDE SEQUENCE [LARGE SCALE GENOMIC DNA]</scope>
    <source>
        <strain evidence="15">cv. 9930</strain>
    </source>
</reference>
<dbReference type="KEGG" id="csv:105435641"/>
<protein>
    <recommendedName>
        <fullName evidence="13">Phytocyanin domain-containing protein</fullName>
    </recommendedName>
</protein>
<evidence type="ECO:0000256" key="5">
    <source>
        <dbReference type="ARBA" id="ARBA00022729"/>
    </source>
</evidence>
<keyword evidence="5" id="KW-0732">Signal</keyword>
<evidence type="ECO:0000256" key="11">
    <source>
        <dbReference type="ARBA" id="ARBA00023180"/>
    </source>
</evidence>
<accession>A0A0A0KP33</accession>
<keyword evidence="9" id="KW-0472">Membrane</keyword>
<keyword evidence="11" id="KW-0325">Glycoprotein</keyword>
<dbReference type="GO" id="GO:0046872">
    <property type="term" value="F:metal ion binding"/>
    <property type="evidence" value="ECO:0007669"/>
    <property type="project" value="UniProtKB-KW"/>
</dbReference>
<sequence>MAGLGSTNSLYKYQFTKMALHKWFLKMANYSHLFLLFVTFFVPRVLAGTNYTVGDKSGWNLGVDYFSWTSDKTFFVGDNLVFKYEKGKHNVLNVDVSSFSQCAAPKDQPPLVSGNDVITLTTPGTKWFICSIPHHCNSGQKLVLSVDTAPATPGEAPPAPPSAIQTPPVPPVAVPPPPPSSSVPVIVPAQPPSLPPASPPSVQSPGQNQTAPHLPIAPMPTQNIPPSVSPATPSPTPVAPPPSAAVKFAVSGHLGFLAMAVSVLAGIMI</sequence>
<reference evidence="14 15" key="1">
    <citation type="journal article" date="2009" name="Nat. Genet.">
        <title>The genome of the cucumber, Cucumis sativus L.</title>
        <authorList>
            <person name="Huang S."/>
            <person name="Li R."/>
            <person name="Zhang Z."/>
            <person name="Li L."/>
            <person name="Gu X."/>
            <person name="Fan W."/>
            <person name="Lucas W.J."/>
            <person name="Wang X."/>
            <person name="Xie B."/>
            <person name="Ni P."/>
            <person name="Ren Y."/>
            <person name="Zhu H."/>
            <person name="Li J."/>
            <person name="Lin K."/>
            <person name="Jin W."/>
            <person name="Fei Z."/>
            <person name="Li G."/>
            <person name="Staub J."/>
            <person name="Kilian A."/>
            <person name="van der Vossen E.A."/>
            <person name="Wu Y."/>
            <person name="Guo J."/>
            <person name="He J."/>
            <person name="Jia Z."/>
            <person name="Ren Y."/>
            <person name="Tian G."/>
            <person name="Lu Y."/>
            <person name="Ruan J."/>
            <person name="Qian W."/>
            <person name="Wang M."/>
            <person name="Huang Q."/>
            <person name="Li B."/>
            <person name="Xuan Z."/>
            <person name="Cao J."/>
            <person name="Asan"/>
            <person name="Wu Z."/>
            <person name="Zhang J."/>
            <person name="Cai Q."/>
            <person name="Bai Y."/>
            <person name="Zhao B."/>
            <person name="Han Y."/>
            <person name="Li Y."/>
            <person name="Li X."/>
            <person name="Wang S."/>
            <person name="Shi Q."/>
            <person name="Liu S."/>
            <person name="Cho W.K."/>
            <person name="Kim J.Y."/>
            <person name="Xu Y."/>
            <person name="Heller-Uszynska K."/>
            <person name="Miao H."/>
            <person name="Cheng Z."/>
            <person name="Zhang S."/>
            <person name="Wu J."/>
            <person name="Yang Y."/>
            <person name="Kang H."/>
            <person name="Li M."/>
            <person name="Liang H."/>
            <person name="Ren X."/>
            <person name="Shi Z."/>
            <person name="Wen M."/>
            <person name="Jian M."/>
            <person name="Yang H."/>
            <person name="Zhang G."/>
            <person name="Yang Z."/>
            <person name="Chen R."/>
            <person name="Liu S."/>
            <person name="Li J."/>
            <person name="Ma L."/>
            <person name="Liu H."/>
            <person name="Zhou Y."/>
            <person name="Zhao J."/>
            <person name="Fang X."/>
            <person name="Li G."/>
            <person name="Fang L."/>
            <person name="Li Y."/>
            <person name="Liu D."/>
            <person name="Zheng H."/>
            <person name="Zhang Y."/>
            <person name="Qin N."/>
            <person name="Li Z."/>
            <person name="Yang G."/>
            <person name="Yang S."/>
            <person name="Bolund L."/>
            <person name="Kristiansen K."/>
            <person name="Zheng H."/>
            <person name="Li S."/>
            <person name="Zhang X."/>
            <person name="Yang H."/>
            <person name="Wang J."/>
            <person name="Sun R."/>
            <person name="Zhang B."/>
            <person name="Jiang S."/>
            <person name="Wang J."/>
            <person name="Du Y."/>
            <person name="Li S."/>
        </authorList>
    </citation>
    <scope>NUCLEOTIDE SEQUENCE [LARGE SCALE GENOMIC DNA]</scope>
    <source>
        <strain evidence="15">cv. 9930</strain>
    </source>
</reference>
<feature type="region of interest" description="Disordered" evidence="12">
    <location>
        <begin position="148"/>
        <end position="241"/>
    </location>
</feature>
<evidence type="ECO:0000256" key="4">
    <source>
        <dbReference type="ARBA" id="ARBA00022723"/>
    </source>
</evidence>
<dbReference type="EMBL" id="CM002926">
    <property type="protein sequence ID" value="KGN50177.1"/>
    <property type="molecule type" value="Genomic_DNA"/>
</dbReference>